<dbReference type="GO" id="GO:0046872">
    <property type="term" value="F:metal ion binding"/>
    <property type="evidence" value="ECO:0007669"/>
    <property type="project" value="UniProtKB-KW"/>
</dbReference>
<dbReference type="Pfam" id="PF00266">
    <property type="entry name" value="Aminotran_5"/>
    <property type="match status" value="1"/>
</dbReference>
<evidence type="ECO:0000256" key="13">
    <source>
        <dbReference type="HAMAP-Rule" id="MF_00331"/>
    </source>
</evidence>
<dbReference type="PIRSF" id="PIRSF005572">
    <property type="entry name" value="NifS"/>
    <property type="match status" value="1"/>
</dbReference>
<comment type="subcellular location">
    <subcellularLocation>
        <location evidence="13">Cytoplasm</location>
    </subcellularLocation>
</comment>
<reference evidence="17" key="1">
    <citation type="submission" date="2018-02" db="EMBL/GenBank/DDBJ databases">
        <authorList>
            <person name="Hausmann B."/>
        </authorList>
    </citation>
    <scope>NUCLEOTIDE SEQUENCE [LARGE SCALE GENOMIC DNA]</scope>
    <source>
        <strain evidence="17">Peat soil MAG SbA1</strain>
    </source>
</reference>
<keyword evidence="5 13" id="KW-0808">Transferase</keyword>
<feature type="domain" description="Aminotransferase class V" evidence="15">
    <location>
        <begin position="26"/>
        <end position="390"/>
    </location>
</feature>
<dbReference type="OrthoDB" id="9808002at2"/>
<evidence type="ECO:0000256" key="12">
    <source>
        <dbReference type="ARBA" id="ARBA00072125"/>
    </source>
</evidence>
<evidence type="ECO:0000256" key="14">
    <source>
        <dbReference type="RuleBase" id="RU004504"/>
    </source>
</evidence>
<evidence type="ECO:0000256" key="4">
    <source>
        <dbReference type="ARBA" id="ARBA00012239"/>
    </source>
</evidence>
<evidence type="ECO:0000256" key="10">
    <source>
        <dbReference type="ARBA" id="ARBA00023014"/>
    </source>
</evidence>
<dbReference type="UniPathway" id="UPA00266"/>
<keyword evidence="8 13" id="KW-0663">Pyridoxal phosphate</keyword>
<accession>A0A2U3KLQ9</accession>
<feature type="binding site" evidence="13">
    <location>
        <begin position="222"/>
        <end position="224"/>
    </location>
    <ligand>
        <name>pyridoxal 5'-phosphate</name>
        <dbReference type="ChEBI" id="CHEBI:597326"/>
    </ligand>
</feature>
<comment type="pathway">
    <text evidence="2 13">Cofactor biosynthesis; iron-sulfur cluster biosynthesis.</text>
</comment>
<dbReference type="EMBL" id="OMOD01000124">
    <property type="protein sequence ID" value="SPF40592.1"/>
    <property type="molecule type" value="Genomic_DNA"/>
</dbReference>
<evidence type="ECO:0000256" key="3">
    <source>
        <dbReference type="ARBA" id="ARBA00006490"/>
    </source>
</evidence>
<dbReference type="Gene3D" id="3.40.640.10">
    <property type="entry name" value="Type I PLP-dependent aspartate aminotransferase-like (Major domain)"/>
    <property type="match status" value="1"/>
</dbReference>
<comment type="catalytic activity">
    <reaction evidence="11 13">
        <text>(sulfur carrier)-H + L-cysteine = (sulfur carrier)-SH + L-alanine</text>
        <dbReference type="Rhea" id="RHEA:43892"/>
        <dbReference type="Rhea" id="RHEA-COMP:14737"/>
        <dbReference type="Rhea" id="RHEA-COMP:14739"/>
        <dbReference type="ChEBI" id="CHEBI:29917"/>
        <dbReference type="ChEBI" id="CHEBI:35235"/>
        <dbReference type="ChEBI" id="CHEBI:57972"/>
        <dbReference type="ChEBI" id="CHEBI:64428"/>
        <dbReference type="EC" id="2.8.1.7"/>
    </reaction>
</comment>
<keyword evidence="13" id="KW-0963">Cytoplasm</keyword>
<protein>
    <recommendedName>
        <fullName evidence="12 13">Cysteine desulfurase IscS</fullName>
        <ecNumber evidence="4 13">2.8.1.7</ecNumber>
    </recommendedName>
</protein>
<evidence type="ECO:0000256" key="7">
    <source>
        <dbReference type="ARBA" id="ARBA00022723"/>
    </source>
</evidence>
<dbReference type="NCBIfam" id="TIGR02006">
    <property type="entry name" value="IscS"/>
    <property type="match status" value="1"/>
</dbReference>
<evidence type="ECO:0000256" key="11">
    <source>
        <dbReference type="ARBA" id="ARBA00050776"/>
    </source>
</evidence>
<organism evidence="16 17">
    <name type="scientific">Candidatus Sulfotelmatobacter kueseliae</name>
    <dbReference type="NCBI Taxonomy" id="2042962"/>
    <lineage>
        <taxon>Bacteria</taxon>
        <taxon>Pseudomonadati</taxon>
        <taxon>Acidobacteriota</taxon>
        <taxon>Terriglobia</taxon>
        <taxon>Terriglobales</taxon>
        <taxon>Candidatus Korobacteraceae</taxon>
        <taxon>Candidatus Sulfotelmatobacter</taxon>
    </lineage>
</organism>
<dbReference type="HAMAP" id="MF_00331">
    <property type="entry name" value="Cys_desulf_IscS"/>
    <property type="match status" value="1"/>
</dbReference>
<dbReference type="PANTHER" id="PTHR11601:SF34">
    <property type="entry name" value="CYSTEINE DESULFURASE"/>
    <property type="match status" value="1"/>
</dbReference>
<name>A0A2U3KLQ9_9BACT</name>
<feature type="active site" description="Cysteine persulfide intermediate" evidence="13">
    <location>
        <position position="349"/>
    </location>
</feature>
<dbReference type="FunFam" id="3.90.1150.10:FF:000002">
    <property type="entry name" value="Cysteine desulfurase IscS"/>
    <property type="match status" value="1"/>
</dbReference>
<gene>
    <name evidence="13 16" type="primary">iscS</name>
    <name evidence="16" type="ORF">SBA1_310002</name>
</gene>
<evidence type="ECO:0000256" key="5">
    <source>
        <dbReference type="ARBA" id="ARBA00022679"/>
    </source>
</evidence>
<evidence type="ECO:0000313" key="16">
    <source>
        <dbReference type="EMBL" id="SPF40592.1"/>
    </source>
</evidence>
<keyword evidence="7 13" id="KW-0479">Metal-binding</keyword>
<dbReference type="InterPro" id="IPR016454">
    <property type="entry name" value="Cysteine_dSase"/>
</dbReference>
<dbReference type="AlphaFoldDB" id="A0A2U3KLQ9"/>
<comment type="subunit">
    <text evidence="13">Homodimer. Forms a heterotetramer with IscU, interacts with other sulfur acceptors.</text>
</comment>
<feature type="binding site" evidence="13">
    <location>
        <begin position="94"/>
        <end position="95"/>
    </location>
    <ligand>
        <name>pyridoxal 5'-phosphate</name>
        <dbReference type="ChEBI" id="CHEBI:597326"/>
    </ligand>
</feature>
<dbReference type="GO" id="GO:0030170">
    <property type="term" value="F:pyridoxal phosphate binding"/>
    <property type="evidence" value="ECO:0007669"/>
    <property type="project" value="UniProtKB-UniRule"/>
</dbReference>
<dbReference type="PANTHER" id="PTHR11601">
    <property type="entry name" value="CYSTEINE DESULFURYLASE FAMILY MEMBER"/>
    <property type="match status" value="1"/>
</dbReference>
<evidence type="ECO:0000256" key="9">
    <source>
        <dbReference type="ARBA" id="ARBA00023004"/>
    </source>
</evidence>
<dbReference type="GO" id="GO:0031071">
    <property type="term" value="F:cysteine desulfurase activity"/>
    <property type="evidence" value="ECO:0007669"/>
    <property type="project" value="UniProtKB-UniRule"/>
</dbReference>
<keyword evidence="10 13" id="KW-0411">Iron-sulfur</keyword>
<keyword evidence="6 13" id="KW-0001">2Fe-2S</keyword>
<dbReference type="InterPro" id="IPR015422">
    <property type="entry name" value="PyrdxlP-dep_Trfase_small"/>
</dbReference>
<evidence type="ECO:0000259" key="15">
    <source>
        <dbReference type="Pfam" id="PF00266"/>
    </source>
</evidence>
<dbReference type="EC" id="2.8.1.7" evidence="4 13"/>
<dbReference type="InterPro" id="IPR010240">
    <property type="entry name" value="Cys_deSase_IscS"/>
</dbReference>
<dbReference type="Proteomes" id="UP000238701">
    <property type="component" value="Unassembled WGS sequence"/>
</dbReference>
<comment type="function">
    <text evidence="13">Master enzyme that delivers sulfur to a number of partners involved in Fe-S cluster assembly, tRNA modification or cofactor biosynthesis. Catalyzes the removal of elemental sulfur atoms from cysteine to produce alanine. Functions as a sulfur delivery protein for Fe-S cluster synthesis onto IscU, an Fe-S scaffold assembly protein, as well as other S acceptor proteins.</text>
</comment>
<feature type="binding site" description="via persulfide group" evidence="13">
    <location>
        <position position="349"/>
    </location>
    <ligand>
        <name>[2Fe-2S] cluster</name>
        <dbReference type="ChEBI" id="CHEBI:190135"/>
        <note>ligand shared with IscU</note>
    </ligand>
</feature>
<feature type="binding site" evidence="13">
    <location>
        <position position="202"/>
    </location>
    <ligand>
        <name>pyridoxal 5'-phosphate</name>
        <dbReference type="ChEBI" id="CHEBI:597326"/>
    </ligand>
</feature>
<comment type="cofactor">
    <cofactor evidence="1 13 14">
        <name>pyridoxal 5'-phosphate</name>
        <dbReference type="ChEBI" id="CHEBI:597326"/>
    </cofactor>
</comment>
<proteinExistence type="inferred from homology"/>
<dbReference type="GO" id="GO:0051537">
    <property type="term" value="F:2 iron, 2 sulfur cluster binding"/>
    <property type="evidence" value="ECO:0007669"/>
    <property type="project" value="UniProtKB-UniRule"/>
</dbReference>
<comment type="similarity">
    <text evidence="3 13">Belongs to the class-V pyridoxal-phosphate-dependent aminotransferase family. NifS/IscS subfamily.</text>
</comment>
<feature type="binding site" evidence="13">
    <location>
        <position position="174"/>
    </location>
    <ligand>
        <name>pyridoxal 5'-phosphate</name>
        <dbReference type="ChEBI" id="CHEBI:597326"/>
    </ligand>
</feature>
<feature type="modified residue" description="N6-(pyridoxal phosphate)lysine" evidence="13">
    <location>
        <position position="225"/>
    </location>
</feature>
<evidence type="ECO:0000256" key="2">
    <source>
        <dbReference type="ARBA" id="ARBA00005151"/>
    </source>
</evidence>
<dbReference type="NCBIfam" id="NF002806">
    <property type="entry name" value="PRK02948.1"/>
    <property type="match status" value="1"/>
</dbReference>
<dbReference type="GO" id="GO:0044571">
    <property type="term" value="P:[2Fe-2S] cluster assembly"/>
    <property type="evidence" value="ECO:0007669"/>
    <property type="project" value="UniProtKB-UniRule"/>
</dbReference>
<evidence type="ECO:0000256" key="8">
    <source>
        <dbReference type="ARBA" id="ARBA00022898"/>
    </source>
</evidence>
<dbReference type="InterPro" id="IPR000192">
    <property type="entry name" value="Aminotrans_V_dom"/>
</dbReference>
<dbReference type="SUPFAM" id="SSF53383">
    <property type="entry name" value="PLP-dependent transferases"/>
    <property type="match status" value="1"/>
</dbReference>
<dbReference type="NCBIfam" id="NF010611">
    <property type="entry name" value="PRK14012.1"/>
    <property type="match status" value="1"/>
</dbReference>
<evidence type="ECO:0000256" key="6">
    <source>
        <dbReference type="ARBA" id="ARBA00022714"/>
    </source>
</evidence>
<feature type="binding site" evidence="13">
    <location>
        <position position="263"/>
    </location>
    <ligand>
        <name>pyridoxal 5'-phosphate</name>
        <dbReference type="ChEBI" id="CHEBI:597326"/>
    </ligand>
</feature>
<dbReference type="InterPro" id="IPR020578">
    <property type="entry name" value="Aminotrans_V_PyrdxlP_BS"/>
</dbReference>
<dbReference type="InterPro" id="IPR015421">
    <property type="entry name" value="PyrdxlP-dep_Trfase_major"/>
</dbReference>
<dbReference type="FunFam" id="3.40.640.10:FF:000003">
    <property type="entry name" value="Cysteine desulfurase IscS"/>
    <property type="match status" value="1"/>
</dbReference>
<keyword evidence="9 13" id="KW-0408">Iron</keyword>
<dbReference type="InterPro" id="IPR015424">
    <property type="entry name" value="PyrdxlP-dep_Trfase"/>
</dbReference>
<sequence>MSTDVKIPQAITTAHHPEAKDVKLPIYMDNHATTPMDPRVLEEMLPYFMEKFGNAASRNHSFGWMAEEGVETGRERVAKLVGATTKEIIFTSGATESDNLAIKGVAEMYREKGNHIITAVTEHKAVLDTCKRLEKYGYRVTYLPVQKDGLIDLDDLKRAMDDKTILVTIMAANNEIGVLQPIAEIGKLCHERGVIFHTDATQAIGKVPMDVNKQNIDLASISGHKMYGPKGVGALYVRRKNPRVQISAIIDGGGHERGMRSGTLNVPGIVGLGKACALAQEEMAQESCRLAGLRNRLRDRIMNRLDEVYINGSMDHRLPGNLNISFAYVEGESLLMGINDIAVSSGSACTSATLEPSYVLKALGTGDDLAHSSIRFGIGRFNTEAEVDYVADRVIETVERLRELSPLYEMAKEGINLKDVKWAGE</sequence>
<dbReference type="Gene3D" id="3.90.1150.10">
    <property type="entry name" value="Aspartate Aminotransferase, domain 1"/>
    <property type="match status" value="1"/>
</dbReference>
<dbReference type="PROSITE" id="PS00595">
    <property type="entry name" value="AA_TRANSFER_CLASS_5"/>
    <property type="match status" value="1"/>
</dbReference>
<evidence type="ECO:0000256" key="1">
    <source>
        <dbReference type="ARBA" id="ARBA00001933"/>
    </source>
</evidence>
<dbReference type="GO" id="GO:1990221">
    <property type="term" value="C:L-cysteine desulfurase complex"/>
    <property type="evidence" value="ECO:0007669"/>
    <property type="project" value="UniProtKB-ARBA"/>
</dbReference>
<evidence type="ECO:0000313" key="17">
    <source>
        <dbReference type="Proteomes" id="UP000238701"/>
    </source>
</evidence>